<comment type="catalytic activity">
    <reaction evidence="7">
        <text>a long-chain fatty acid + ATP + CoA = a long-chain fatty acyl-CoA + AMP + diphosphate</text>
        <dbReference type="Rhea" id="RHEA:15421"/>
        <dbReference type="ChEBI" id="CHEBI:30616"/>
        <dbReference type="ChEBI" id="CHEBI:33019"/>
        <dbReference type="ChEBI" id="CHEBI:57287"/>
        <dbReference type="ChEBI" id="CHEBI:57560"/>
        <dbReference type="ChEBI" id="CHEBI:83139"/>
        <dbReference type="ChEBI" id="CHEBI:456215"/>
        <dbReference type="EC" id="6.2.1.3"/>
    </reaction>
</comment>
<dbReference type="EMBL" id="AMQM01003304">
    <property type="status" value="NOT_ANNOTATED_CDS"/>
    <property type="molecule type" value="Genomic_DNA"/>
</dbReference>
<dbReference type="SUPFAM" id="SSF56801">
    <property type="entry name" value="Acetyl-CoA synthetase-like"/>
    <property type="match status" value="1"/>
</dbReference>
<dbReference type="GO" id="GO:0001676">
    <property type="term" value="P:long-chain fatty acid metabolic process"/>
    <property type="evidence" value="ECO:0000318"/>
    <property type="project" value="GO_Central"/>
</dbReference>
<evidence type="ECO:0000256" key="3">
    <source>
        <dbReference type="ARBA" id="ARBA00022741"/>
    </source>
</evidence>
<evidence type="ECO:0000313" key="9">
    <source>
        <dbReference type="EMBL" id="ESO08666.1"/>
    </source>
</evidence>
<evidence type="ECO:0000259" key="8">
    <source>
        <dbReference type="Pfam" id="PF00501"/>
    </source>
</evidence>
<dbReference type="EnsemblMetazoa" id="HelroT74895">
    <property type="protein sequence ID" value="HelroP74895"/>
    <property type="gene ID" value="HelroG74895"/>
</dbReference>
<evidence type="ECO:0000313" key="10">
    <source>
        <dbReference type="EnsemblMetazoa" id="HelroP74895"/>
    </source>
</evidence>
<evidence type="ECO:0000256" key="7">
    <source>
        <dbReference type="ARBA" id="ARBA00036813"/>
    </source>
</evidence>
<dbReference type="RefSeq" id="XP_009013596.1">
    <property type="nucleotide sequence ID" value="XM_009015348.1"/>
</dbReference>
<dbReference type="PANTHER" id="PTHR43272:SF83">
    <property type="entry name" value="ACYL-COA SYNTHETASE LONG-CHAIN, ISOFORM J"/>
    <property type="match status" value="1"/>
</dbReference>
<keyword evidence="5" id="KW-0067">ATP-binding</keyword>
<keyword evidence="2" id="KW-0436">Ligase</keyword>
<dbReference type="InParanoid" id="T1G1X4"/>
<reference evidence="11" key="1">
    <citation type="submission" date="2012-12" db="EMBL/GenBank/DDBJ databases">
        <authorList>
            <person name="Hellsten U."/>
            <person name="Grimwood J."/>
            <person name="Chapman J.A."/>
            <person name="Shapiro H."/>
            <person name="Aerts A."/>
            <person name="Otillar R.P."/>
            <person name="Terry A.Y."/>
            <person name="Boore J.L."/>
            <person name="Simakov O."/>
            <person name="Marletaz F."/>
            <person name="Cho S.-J."/>
            <person name="Edsinger-Gonzales E."/>
            <person name="Havlak P."/>
            <person name="Kuo D.-H."/>
            <person name="Larsson T."/>
            <person name="Lv J."/>
            <person name="Arendt D."/>
            <person name="Savage R."/>
            <person name="Osoegawa K."/>
            <person name="de Jong P."/>
            <person name="Lindberg D.R."/>
            <person name="Seaver E.C."/>
            <person name="Weisblat D.A."/>
            <person name="Putnam N.H."/>
            <person name="Grigoriev I.V."/>
            <person name="Rokhsar D.S."/>
        </authorList>
    </citation>
    <scope>NUCLEOTIDE SEQUENCE</scope>
</reference>
<keyword evidence="3" id="KW-0547">Nucleotide-binding</keyword>
<dbReference type="AlphaFoldDB" id="T1G1X4"/>
<dbReference type="GeneID" id="20215072"/>
<gene>
    <name evidence="10" type="primary">20215072</name>
    <name evidence="9" type="ORF">HELRODRAFT_74895</name>
</gene>
<evidence type="ECO:0000256" key="6">
    <source>
        <dbReference type="ARBA" id="ARBA00026121"/>
    </source>
</evidence>
<dbReference type="EMBL" id="KB096080">
    <property type="protein sequence ID" value="ESO08666.1"/>
    <property type="molecule type" value="Genomic_DNA"/>
</dbReference>
<dbReference type="PANTHER" id="PTHR43272">
    <property type="entry name" value="LONG-CHAIN-FATTY-ACID--COA LIGASE"/>
    <property type="match status" value="1"/>
</dbReference>
<protein>
    <recommendedName>
        <fullName evidence="6">long-chain-fatty-acid--CoA ligase</fullName>
        <ecNumber evidence="6">6.2.1.3</ecNumber>
    </recommendedName>
</protein>
<organism evidence="10 11">
    <name type="scientific">Helobdella robusta</name>
    <name type="common">Californian leech</name>
    <dbReference type="NCBI Taxonomy" id="6412"/>
    <lineage>
        <taxon>Eukaryota</taxon>
        <taxon>Metazoa</taxon>
        <taxon>Spiralia</taxon>
        <taxon>Lophotrochozoa</taxon>
        <taxon>Annelida</taxon>
        <taxon>Clitellata</taxon>
        <taxon>Hirudinea</taxon>
        <taxon>Rhynchobdellida</taxon>
        <taxon>Glossiphoniidae</taxon>
        <taxon>Helobdella</taxon>
    </lineage>
</organism>
<reference evidence="9 11" key="2">
    <citation type="journal article" date="2013" name="Nature">
        <title>Insights into bilaterian evolution from three spiralian genomes.</title>
        <authorList>
            <person name="Simakov O."/>
            <person name="Marletaz F."/>
            <person name="Cho S.J."/>
            <person name="Edsinger-Gonzales E."/>
            <person name="Havlak P."/>
            <person name="Hellsten U."/>
            <person name="Kuo D.H."/>
            <person name="Larsson T."/>
            <person name="Lv J."/>
            <person name="Arendt D."/>
            <person name="Savage R."/>
            <person name="Osoegawa K."/>
            <person name="de Jong P."/>
            <person name="Grimwood J."/>
            <person name="Chapman J.A."/>
            <person name="Shapiro H."/>
            <person name="Aerts A."/>
            <person name="Otillar R.P."/>
            <person name="Terry A.Y."/>
            <person name="Boore J.L."/>
            <person name="Grigoriev I.V."/>
            <person name="Lindberg D.R."/>
            <person name="Seaver E.C."/>
            <person name="Weisblat D.A."/>
            <person name="Putnam N.H."/>
            <person name="Rokhsar D.S."/>
        </authorList>
    </citation>
    <scope>NUCLEOTIDE SEQUENCE</scope>
</reference>
<name>T1G1X4_HELRO</name>
<sequence length="708" mass="79775">MLALLVNVLSITLEVLSYLFDAILFIPYYFFDNHAEIMTKTKQAKAKPLVENDSSSPYRSLEVYDGLLTTPVPDCRTITDLFDYAVKKFADVETLGTRELLYEEEEKQPNGKFFSKAIYGDYKWLTYKRVQTLVEDFGCGLVQLDPSSTVCIFADTCAGWLISAFACFKYNVPLTTLYPTLGEDAIKHGLNETEASILITTADGINKFKNVVKDLPSLKYIIFIDDFFLNHNKKPALTSFEGSQVQVLPWSRVMDNALIKSRRPKPDDLAIIMYTSGSTGQPKGVLISHRNICCSMAAFIHALGNLNPLDTIVAYLPLAHMLELSAEMSSFFAGVHIGYSSPNTLNDQSSKIKKGNRGDVSVLQPTLIAIVPVIMDRMYKAVWDKVNQGNEFQKLFFKFIYNYKRKWYRAGYQTPLIDRLVFKKLKSSVGDKLRLMVSGGAPISDTTQEFMNICFCCPVLQGYGLTETCGVGSIQPLYERTAGRVGRPLLSCEIKLVEWPEGGYSPMDKPNPRGEIWISGAMISMGYYKNPEKTAESFKVIDGQRWFATGDIGLFESDGCLRIIDRKKDLVKLQAGEYVSLGKVETVLNLSPYVDNICLCADPLKNHTVALILPYRKNLIQLASELGLILNGGDIRKIFDDERIVEAVFKNLKEVAAQGKLEKFETPTRIKLVKELWTTDAGFVTEAFKLKRKFIESYYKDDIRKLYA</sequence>
<dbReference type="PRINTS" id="PR00154">
    <property type="entry name" value="AMPBINDING"/>
</dbReference>
<dbReference type="EC" id="6.2.1.3" evidence="6"/>
<accession>T1G1X4</accession>
<dbReference type="InterPro" id="IPR020845">
    <property type="entry name" value="AMP-binding_CS"/>
</dbReference>
<evidence type="ECO:0000256" key="1">
    <source>
        <dbReference type="ARBA" id="ARBA00006432"/>
    </source>
</evidence>
<dbReference type="GO" id="GO:0004467">
    <property type="term" value="F:long-chain fatty acid-CoA ligase activity"/>
    <property type="evidence" value="ECO:0000318"/>
    <property type="project" value="GO_Central"/>
</dbReference>
<dbReference type="eggNOG" id="KOG1180">
    <property type="taxonomic scope" value="Eukaryota"/>
</dbReference>
<dbReference type="FunCoup" id="T1G1X4">
    <property type="interactions" value="1195"/>
</dbReference>
<evidence type="ECO:0000256" key="5">
    <source>
        <dbReference type="ARBA" id="ARBA00022840"/>
    </source>
</evidence>
<dbReference type="Proteomes" id="UP000015101">
    <property type="component" value="Unassembled WGS sequence"/>
</dbReference>
<comment type="similarity">
    <text evidence="1">Belongs to the ATP-dependent AMP-binding enzyme family.</text>
</comment>
<dbReference type="GO" id="GO:0005811">
    <property type="term" value="C:lipid droplet"/>
    <property type="evidence" value="ECO:0000318"/>
    <property type="project" value="GO_Central"/>
</dbReference>
<evidence type="ECO:0000313" key="11">
    <source>
        <dbReference type="Proteomes" id="UP000015101"/>
    </source>
</evidence>
<dbReference type="GO" id="GO:0035336">
    <property type="term" value="P:long-chain fatty-acyl-CoA metabolic process"/>
    <property type="evidence" value="ECO:0000318"/>
    <property type="project" value="GO_Central"/>
</dbReference>
<dbReference type="GO" id="GO:0005524">
    <property type="term" value="F:ATP binding"/>
    <property type="evidence" value="ECO:0007669"/>
    <property type="project" value="UniProtKB-KW"/>
</dbReference>
<feature type="domain" description="AMP-dependent synthetase/ligase" evidence="8">
    <location>
        <begin position="117"/>
        <end position="528"/>
    </location>
</feature>
<dbReference type="STRING" id="6412.T1G1X4"/>
<reference evidence="10" key="3">
    <citation type="submission" date="2015-06" db="UniProtKB">
        <authorList>
            <consortium name="EnsemblMetazoa"/>
        </authorList>
    </citation>
    <scope>IDENTIFICATION</scope>
</reference>
<dbReference type="KEGG" id="hro:HELRODRAFT_74895"/>
<evidence type="ECO:0000256" key="2">
    <source>
        <dbReference type="ARBA" id="ARBA00022598"/>
    </source>
</evidence>
<dbReference type="InterPro" id="IPR042099">
    <property type="entry name" value="ANL_N_sf"/>
</dbReference>
<dbReference type="GO" id="GO:0030182">
    <property type="term" value="P:neuron differentiation"/>
    <property type="evidence" value="ECO:0000318"/>
    <property type="project" value="GO_Central"/>
</dbReference>
<dbReference type="PROSITE" id="PS00455">
    <property type="entry name" value="AMP_BINDING"/>
    <property type="match status" value="1"/>
</dbReference>
<dbReference type="GO" id="GO:0005886">
    <property type="term" value="C:plasma membrane"/>
    <property type="evidence" value="ECO:0000318"/>
    <property type="project" value="GO_Central"/>
</dbReference>
<dbReference type="InterPro" id="IPR020459">
    <property type="entry name" value="AMP-binding"/>
</dbReference>
<dbReference type="OrthoDB" id="1700726at2759"/>
<dbReference type="Gene3D" id="3.40.50.12780">
    <property type="entry name" value="N-terminal domain of ligase-like"/>
    <property type="match status" value="1"/>
</dbReference>
<evidence type="ECO:0000256" key="4">
    <source>
        <dbReference type="ARBA" id="ARBA00022832"/>
    </source>
</evidence>
<dbReference type="InterPro" id="IPR000873">
    <property type="entry name" value="AMP-dep_synth/lig_dom"/>
</dbReference>
<keyword evidence="4" id="KW-0276">Fatty acid metabolism</keyword>
<dbReference type="Pfam" id="PF00501">
    <property type="entry name" value="AMP-binding"/>
    <property type="match status" value="1"/>
</dbReference>
<dbReference type="GO" id="GO:0005783">
    <property type="term" value="C:endoplasmic reticulum"/>
    <property type="evidence" value="ECO:0000318"/>
    <property type="project" value="GO_Central"/>
</dbReference>
<dbReference type="CTD" id="20215072"/>
<keyword evidence="11" id="KW-1185">Reference proteome</keyword>
<dbReference type="OMA" id="RWEPVFH"/>
<dbReference type="HOGENOM" id="CLU_000022_45_2_1"/>
<proteinExistence type="inferred from homology"/>
<keyword evidence="4" id="KW-0443">Lipid metabolism</keyword>